<dbReference type="InterPro" id="IPR002102">
    <property type="entry name" value="Cohesin_dom"/>
</dbReference>
<dbReference type="Gene3D" id="2.160.20.10">
    <property type="entry name" value="Single-stranded right-handed beta-helix, Pectin lyase-like"/>
    <property type="match status" value="2"/>
</dbReference>
<comment type="caution">
    <text evidence="4">The sequence shown here is derived from an EMBL/GenBank/DDBJ whole genome shotgun (WGS) entry which is preliminary data.</text>
</comment>
<evidence type="ECO:0000256" key="1">
    <source>
        <dbReference type="ARBA" id="ARBA00016512"/>
    </source>
</evidence>
<proteinExistence type="predicted"/>
<dbReference type="RefSeq" id="WP_068589711.1">
    <property type="nucleotide sequence ID" value="NZ_FTNK01000001.1"/>
</dbReference>
<dbReference type="SMART" id="SM00635">
    <property type="entry name" value="BID_2"/>
    <property type="match status" value="2"/>
</dbReference>
<evidence type="ECO:0000313" key="5">
    <source>
        <dbReference type="Proteomes" id="UP000186666"/>
    </source>
</evidence>
<name>A0ABY1JL72_9BACL</name>
<dbReference type="InterPro" id="IPR036439">
    <property type="entry name" value="Dockerin_dom_sf"/>
</dbReference>
<keyword evidence="5" id="KW-1185">Reference proteome</keyword>
<dbReference type="SUPFAM" id="SSF49384">
    <property type="entry name" value="Carbohydrate-binding domain"/>
    <property type="match status" value="1"/>
</dbReference>
<gene>
    <name evidence="4" type="ORF">SAMN05421578_101400</name>
</gene>
<dbReference type="Pfam" id="PF02368">
    <property type="entry name" value="Big_2"/>
    <property type="match status" value="1"/>
</dbReference>
<dbReference type="SUPFAM" id="SSF63446">
    <property type="entry name" value="Type I dockerin domain"/>
    <property type="match status" value="1"/>
</dbReference>
<keyword evidence="2" id="KW-0472">Membrane</keyword>
<feature type="domain" description="BIG2" evidence="3">
    <location>
        <begin position="988"/>
        <end position="1069"/>
    </location>
</feature>
<evidence type="ECO:0000259" key="3">
    <source>
        <dbReference type="SMART" id="SM00635"/>
    </source>
</evidence>
<reference evidence="4 5" key="1">
    <citation type="submission" date="2017-01" db="EMBL/GenBank/DDBJ databases">
        <authorList>
            <person name="Varghese N."/>
            <person name="Submissions S."/>
        </authorList>
    </citation>
    <scope>NUCLEOTIDE SEQUENCE [LARGE SCALE GENOMIC DNA]</scope>
    <source>
        <strain evidence="4 5">ATCC 23464</strain>
    </source>
</reference>
<dbReference type="InterPro" id="IPR039448">
    <property type="entry name" value="Beta_helix"/>
</dbReference>
<dbReference type="PROSITE" id="PS00018">
    <property type="entry name" value="EF_HAND_1"/>
    <property type="match status" value="2"/>
</dbReference>
<dbReference type="InterPro" id="IPR012334">
    <property type="entry name" value="Pectin_lyas_fold"/>
</dbReference>
<dbReference type="InterPro" id="IPR011050">
    <property type="entry name" value="Pectin_lyase_fold/virulence"/>
</dbReference>
<dbReference type="SMART" id="SM00710">
    <property type="entry name" value="PbH1"/>
    <property type="match status" value="7"/>
</dbReference>
<feature type="transmembrane region" description="Helical" evidence="2">
    <location>
        <begin position="12"/>
        <end position="36"/>
    </location>
</feature>
<dbReference type="Gene3D" id="2.60.40.680">
    <property type="match status" value="1"/>
</dbReference>
<keyword evidence="2" id="KW-0812">Transmembrane</keyword>
<dbReference type="InterPro" id="IPR003343">
    <property type="entry name" value="Big_2"/>
</dbReference>
<dbReference type="SUPFAM" id="SSF49373">
    <property type="entry name" value="Invasin/intimin cell-adhesion fragments"/>
    <property type="match status" value="2"/>
</dbReference>
<dbReference type="EMBL" id="FTNK01000001">
    <property type="protein sequence ID" value="SIQ36099.1"/>
    <property type="molecule type" value="Genomic_DNA"/>
</dbReference>
<dbReference type="Pfam" id="PF00963">
    <property type="entry name" value="Cohesin"/>
    <property type="match status" value="1"/>
</dbReference>
<dbReference type="InterPro" id="IPR008964">
    <property type="entry name" value="Invasin/intimin_cell_adhesion"/>
</dbReference>
<accession>A0ABY1JL72</accession>
<dbReference type="InterPro" id="IPR018247">
    <property type="entry name" value="EF_Hand_1_Ca_BS"/>
</dbReference>
<dbReference type="InterPro" id="IPR006626">
    <property type="entry name" value="PbH1"/>
</dbReference>
<dbReference type="Proteomes" id="UP000186666">
    <property type="component" value="Unassembled WGS sequence"/>
</dbReference>
<dbReference type="Gene3D" id="1.10.1330.10">
    <property type="entry name" value="Dockerin domain"/>
    <property type="match status" value="1"/>
</dbReference>
<dbReference type="Gene3D" id="2.60.40.1080">
    <property type="match status" value="2"/>
</dbReference>
<dbReference type="SUPFAM" id="SSF51126">
    <property type="entry name" value="Pectin lyase-like"/>
    <property type="match status" value="1"/>
</dbReference>
<keyword evidence="2" id="KW-1133">Transmembrane helix</keyword>
<organism evidence="4 5">
    <name type="scientific">Paenibacillus macquariensis</name>
    <dbReference type="NCBI Taxonomy" id="948756"/>
    <lineage>
        <taxon>Bacteria</taxon>
        <taxon>Bacillati</taxon>
        <taxon>Bacillota</taxon>
        <taxon>Bacilli</taxon>
        <taxon>Bacillales</taxon>
        <taxon>Paenibacillaceae</taxon>
        <taxon>Paenibacillus</taxon>
    </lineage>
</organism>
<dbReference type="PANTHER" id="PTHR36453:SF1">
    <property type="entry name" value="RIGHT HANDED BETA HELIX DOMAIN-CONTAINING PROTEIN"/>
    <property type="match status" value="1"/>
</dbReference>
<feature type="domain" description="BIG2" evidence="3">
    <location>
        <begin position="721"/>
        <end position="800"/>
    </location>
</feature>
<protein>
    <recommendedName>
        <fullName evidence="1">Probable pectate lyase C</fullName>
    </recommendedName>
</protein>
<evidence type="ECO:0000256" key="2">
    <source>
        <dbReference type="SAM" id="Phobius"/>
    </source>
</evidence>
<evidence type="ECO:0000313" key="4">
    <source>
        <dbReference type="EMBL" id="SIQ36099.1"/>
    </source>
</evidence>
<dbReference type="InterPro" id="IPR008965">
    <property type="entry name" value="CBM2/CBM3_carb-bd_dom_sf"/>
</dbReference>
<dbReference type="PANTHER" id="PTHR36453">
    <property type="entry name" value="SECRETED PROTEIN-RELATED"/>
    <property type="match status" value="1"/>
</dbReference>
<dbReference type="CDD" id="cd08547">
    <property type="entry name" value="Type_II_cohesin"/>
    <property type="match status" value="1"/>
</dbReference>
<sequence>MNHKGKTKGSRWAIRSINLLMILILFTGMTITTFAAPVKANAAGTELYVSLTGSDETGDGTIGSPFATLEGAREAIRELKSKGQLPNGGVTVYLRGGVYPRNQSFVLNEEDSGTDEAPIVYRAYPGENVSIFGGATMDTNGFKPVTDASVRKRLSTTAVDKIYQFDLRAQGFTNFGEIIQGGFGLPTAPEPPELFFNENVLMLARYPNIGTGDGFLRIGQLDDPGADPRNSGVEYNVRPLPPSYDHGATFRYLDDRPSKWSDTSDIWMFGYWFWDWADGTLQIKDINKATKQISTTKASVYSVKAGQRYYYFNILEELDAPGEYYLDRNSGILYLYPPTSLDGSEIEISLLGDPLVSMNEVSNITFQGIKFGLTRGTAIEMQGGSNNIITDSTFLKIGDKAVTILDGHHNGVTNSEIYGTGKGGILLDGGNRTTLTPGENYVVNNSFHDFSRIQRTYTPAVNIMGVGNRVANNLIYDAPHEAIQFVGNNHIIEYNEIYNVVNETGDAGAIYGGRDWSAQGTIIRYNYIHDIGNKSGSDEVGIYLDDMLSGITIYGNILSNVDYGIMVGGGRNNIVENNVISNNRVSISLDVRGLGWAAYHCTAGGALLENLAKVPYKEDPWLTYYPNLKDILTDSPCTPKYNSVQKNVIYKSADKSIAGSATASGYFQDNWKTTEDIGFIDSANGNWNLREDAAVFTQIPGFESIPFDKIGLNKGVKQDDMLTQVSMYSPTRALIVGNSTTLWVMGNSATGRYINLFGHMTFKSDHPKIAEVGANGVVRAVAPGNTQISVTALVDGVIVSDVIPLTIYESNVNFIDGFDGFEDGLIHWETVKGSPTTSTEKAHSGMKSFKVNQDLDVIKHPFKDDQNKILTLWFYDNLVSGSQVMANVTGVDGAWRGIGLSLRASTTNYVKRIDGATTSTNVVRTTGWHEFKWDYTSGTHVDMYIDDVLIASPTGVTAFNEVAMGDWWQGDAVSNVYFDDISITDATLYERIELRTLSDLNIGETKQVQVSAYLPESDVPMDVTGSSQFTSSQTDIATVTAGGLITALKEGESVITATYGSLTAAVKLQVQMKEEQPTAVLTGPSTVLAGQPFTVNFGLSNITSNVYGQDITIEYDTALVEYVSSTAMKTGVDILSEKANPGKIRMILASQGANHAVIGSAELVKLSFKAKSVAQTTTGMISVTGALLGDEQGREFQAHPASLSVEVTTSPPGVPGDSNGDNRITIGDLAFAAANYGKDDKSADWNQIKTADIDGNKVIDIMDLAAIAKKILE</sequence>
<dbReference type="Pfam" id="PF13229">
    <property type="entry name" value="Beta_helix"/>
    <property type="match status" value="2"/>
</dbReference>
<dbReference type="CDD" id="cd14256">
    <property type="entry name" value="Dockerin_I"/>
    <property type="match status" value="1"/>
</dbReference>